<dbReference type="EMBL" id="FOQU01000007">
    <property type="protein sequence ID" value="SFJ49313.1"/>
    <property type="molecule type" value="Genomic_DNA"/>
</dbReference>
<feature type="transmembrane region" description="Helical" evidence="1">
    <location>
        <begin position="47"/>
        <end position="67"/>
    </location>
</feature>
<gene>
    <name evidence="3" type="ORF">SAMN05192543_107411</name>
</gene>
<name>A0A1I3RRX8_9BURK</name>
<feature type="chain" id="PRO_5011664558" description="Phage-related membrane protein" evidence="2">
    <location>
        <begin position="32"/>
        <end position="81"/>
    </location>
</feature>
<feature type="signal peptide" evidence="2">
    <location>
        <begin position="1"/>
        <end position="31"/>
    </location>
</feature>
<evidence type="ECO:0000256" key="2">
    <source>
        <dbReference type="SAM" id="SignalP"/>
    </source>
</evidence>
<evidence type="ECO:0000313" key="4">
    <source>
        <dbReference type="Proteomes" id="UP000199548"/>
    </source>
</evidence>
<dbReference type="Proteomes" id="UP000199548">
    <property type="component" value="Unassembled WGS sequence"/>
</dbReference>
<evidence type="ECO:0000256" key="1">
    <source>
        <dbReference type="SAM" id="Phobius"/>
    </source>
</evidence>
<accession>A0A1I3RRX8</accession>
<dbReference type="STRING" id="420953.SAMN05192543_107411"/>
<keyword evidence="1" id="KW-1133">Transmembrane helix</keyword>
<keyword evidence="2" id="KW-0732">Signal</keyword>
<keyword evidence="4" id="KW-1185">Reference proteome</keyword>
<evidence type="ECO:0000313" key="3">
    <source>
        <dbReference type="EMBL" id="SFJ49313.1"/>
    </source>
</evidence>
<keyword evidence="1" id="KW-0472">Membrane</keyword>
<keyword evidence="1" id="KW-0812">Transmembrane</keyword>
<sequence length="81" mass="7718">MFRRLKGVAGRAAGVAVAIGAGVAVAPAANAATAGPDYTALLAGVDFTTTIAAVLSIAALVVGVVLATRGAKIVIGMVRGG</sequence>
<proteinExistence type="predicted"/>
<dbReference type="AlphaFoldDB" id="A0A1I3RRX8"/>
<evidence type="ECO:0008006" key="5">
    <source>
        <dbReference type="Google" id="ProtNLM"/>
    </source>
</evidence>
<protein>
    <recommendedName>
        <fullName evidence="5">Phage-related membrane protein</fullName>
    </recommendedName>
</protein>
<reference evidence="3 4" key="1">
    <citation type="submission" date="2016-10" db="EMBL/GenBank/DDBJ databases">
        <authorList>
            <person name="de Groot N.N."/>
        </authorList>
    </citation>
    <scope>NUCLEOTIDE SEQUENCE [LARGE SCALE GENOMIC DNA]</scope>
    <source>
        <strain evidence="3 4">LMG 23650</strain>
    </source>
</reference>
<dbReference type="RefSeq" id="WP_211367994.1">
    <property type="nucleotide sequence ID" value="NZ_CP041745.1"/>
</dbReference>
<organism evidence="3 4">
    <name type="scientific">Paraburkholderia megapolitana</name>
    <dbReference type="NCBI Taxonomy" id="420953"/>
    <lineage>
        <taxon>Bacteria</taxon>
        <taxon>Pseudomonadati</taxon>
        <taxon>Pseudomonadota</taxon>
        <taxon>Betaproteobacteria</taxon>
        <taxon>Burkholderiales</taxon>
        <taxon>Burkholderiaceae</taxon>
        <taxon>Paraburkholderia</taxon>
    </lineage>
</organism>